<gene>
    <name evidence="2" type="ORF">SAMN05446037_102852</name>
</gene>
<dbReference type="PANTHER" id="PTHR43591:SF24">
    <property type="entry name" value="2-METHOXY-6-POLYPRENYL-1,4-BENZOQUINOL METHYLASE, MITOCHONDRIAL"/>
    <property type="match status" value="1"/>
</dbReference>
<dbReference type="Proteomes" id="UP000198304">
    <property type="component" value="Unassembled WGS sequence"/>
</dbReference>
<dbReference type="PANTHER" id="PTHR43591">
    <property type="entry name" value="METHYLTRANSFERASE"/>
    <property type="match status" value="1"/>
</dbReference>
<dbReference type="GO" id="GO:0008757">
    <property type="term" value="F:S-adenosylmethionine-dependent methyltransferase activity"/>
    <property type="evidence" value="ECO:0007669"/>
    <property type="project" value="InterPro"/>
</dbReference>
<dbReference type="SUPFAM" id="SSF53335">
    <property type="entry name" value="S-adenosyl-L-methionine-dependent methyltransferases"/>
    <property type="match status" value="1"/>
</dbReference>
<keyword evidence="2" id="KW-0808">Transferase</keyword>
<dbReference type="AlphaFoldDB" id="A0A239ILB5"/>
<sequence>MSIQNRIENYWNSRAGDYSESIQKEMNSFQINAWRKLISENAPSKANIKALDIGTGPGFFTIVMSDLGYKVTAVDCTENMLSEARKNVERAGFTAEFLQGDCHQLPFEDASFDLIVCRNLVWTLVDPIGAYCEWYRLLKPEGKLLIFDANWYLRLTDPELQKRFEEDRKRIVELGYEPSLDTLEEESSNIGKDLYLTFRVRPQWDAEAFLNQGFKKIFIDKDITELVWDEERKVRYRCTPMFLAGAEK</sequence>
<evidence type="ECO:0000313" key="2">
    <source>
        <dbReference type="EMBL" id="SNS93843.1"/>
    </source>
</evidence>
<accession>A0A239ILB5</accession>
<dbReference type="InterPro" id="IPR013216">
    <property type="entry name" value="Methyltransf_11"/>
</dbReference>
<dbReference type="RefSeq" id="WP_089284641.1">
    <property type="nucleotide sequence ID" value="NZ_FZOJ01000028.1"/>
</dbReference>
<dbReference type="InterPro" id="IPR029063">
    <property type="entry name" value="SAM-dependent_MTases_sf"/>
</dbReference>
<dbReference type="Pfam" id="PF08241">
    <property type="entry name" value="Methyltransf_11"/>
    <property type="match status" value="1"/>
</dbReference>
<keyword evidence="3" id="KW-1185">Reference proteome</keyword>
<dbReference type="CDD" id="cd02440">
    <property type="entry name" value="AdoMet_MTases"/>
    <property type="match status" value="1"/>
</dbReference>
<evidence type="ECO:0000259" key="1">
    <source>
        <dbReference type="Pfam" id="PF08241"/>
    </source>
</evidence>
<dbReference type="GO" id="GO:0032259">
    <property type="term" value="P:methylation"/>
    <property type="evidence" value="ECO:0007669"/>
    <property type="project" value="UniProtKB-KW"/>
</dbReference>
<reference evidence="2 3" key="1">
    <citation type="submission" date="2017-06" db="EMBL/GenBank/DDBJ databases">
        <authorList>
            <person name="Kim H.J."/>
            <person name="Triplett B.A."/>
        </authorList>
    </citation>
    <scope>NUCLEOTIDE SEQUENCE [LARGE SCALE GENOMIC DNA]</scope>
    <source>
        <strain evidence="2 3">SCA</strain>
    </source>
</reference>
<evidence type="ECO:0000313" key="3">
    <source>
        <dbReference type="Proteomes" id="UP000198304"/>
    </source>
</evidence>
<organism evidence="2 3">
    <name type="scientific">Anaerovirgula multivorans</name>
    <dbReference type="NCBI Taxonomy" id="312168"/>
    <lineage>
        <taxon>Bacteria</taxon>
        <taxon>Bacillati</taxon>
        <taxon>Bacillota</taxon>
        <taxon>Clostridia</taxon>
        <taxon>Peptostreptococcales</taxon>
        <taxon>Natronincolaceae</taxon>
        <taxon>Anaerovirgula</taxon>
    </lineage>
</organism>
<proteinExistence type="predicted"/>
<keyword evidence="2" id="KW-0830">Ubiquinone</keyword>
<dbReference type="Gene3D" id="3.40.50.150">
    <property type="entry name" value="Vaccinia Virus protein VP39"/>
    <property type="match status" value="1"/>
</dbReference>
<name>A0A239ILB5_9FIRM</name>
<feature type="domain" description="Methyltransferase type 11" evidence="1">
    <location>
        <begin position="51"/>
        <end position="146"/>
    </location>
</feature>
<keyword evidence="2" id="KW-0489">Methyltransferase</keyword>
<dbReference type="EMBL" id="FZOJ01000028">
    <property type="protein sequence ID" value="SNS93843.1"/>
    <property type="molecule type" value="Genomic_DNA"/>
</dbReference>
<dbReference type="OrthoDB" id="5522265at2"/>
<protein>
    <submittedName>
        <fullName evidence="2">Ubiquinone/menaquinone biosynthesis C-methylase UbiE</fullName>
    </submittedName>
</protein>